<dbReference type="InterPro" id="IPR007219">
    <property type="entry name" value="XnlR_reg_dom"/>
</dbReference>
<evidence type="ECO:0000256" key="1">
    <source>
        <dbReference type="ARBA" id="ARBA00022723"/>
    </source>
</evidence>
<dbReference type="GO" id="GO:0006351">
    <property type="term" value="P:DNA-templated transcription"/>
    <property type="evidence" value="ECO:0007669"/>
    <property type="project" value="InterPro"/>
</dbReference>
<dbReference type="GO" id="GO:0008270">
    <property type="term" value="F:zinc ion binding"/>
    <property type="evidence" value="ECO:0007669"/>
    <property type="project" value="InterPro"/>
</dbReference>
<dbReference type="SMART" id="SM00066">
    <property type="entry name" value="GAL4"/>
    <property type="match status" value="1"/>
</dbReference>
<dbReference type="PANTHER" id="PTHR47424">
    <property type="entry name" value="REGULATORY PROTEIN GAL4"/>
    <property type="match status" value="1"/>
</dbReference>
<evidence type="ECO:0000259" key="6">
    <source>
        <dbReference type="PROSITE" id="PS50048"/>
    </source>
</evidence>
<dbReference type="GO" id="GO:0000435">
    <property type="term" value="P:positive regulation of transcription from RNA polymerase II promoter by galactose"/>
    <property type="evidence" value="ECO:0007669"/>
    <property type="project" value="TreeGrafter"/>
</dbReference>
<gene>
    <name evidence="7" type="ORF">FKW77_000748</name>
</gene>
<feature type="region of interest" description="Disordered" evidence="5">
    <location>
        <begin position="727"/>
        <end position="768"/>
    </location>
</feature>
<name>A0A517LPE4_9PEZI</name>
<feature type="region of interest" description="Disordered" evidence="5">
    <location>
        <begin position="899"/>
        <end position="921"/>
    </location>
</feature>
<feature type="region of interest" description="Disordered" evidence="5">
    <location>
        <begin position="193"/>
        <end position="215"/>
    </location>
</feature>
<keyword evidence="4" id="KW-0539">Nucleus</keyword>
<dbReference type="PANTHER" id="PTHR47424:SF5">
    <property type="entry name" value="ZN(II)2CYS6 TRANSCRIPTION FACTOR (EUROFUNG)"/>
    <property type="match status" value="1"/>
</dbReference>
<evidence type="ECO:0000256" key="4">
    <source>
        <dbReference type="ARBA" id="ARBA00023242"/>
    </source>
</evidence>
<dbReference type="SUPFAM" id="SSF57701">
    <property type="entry name" value="Zn2/Cys6 DNA-binding domain"/>
    <property type="match status" value="1"/>
</dbReference>
<accession>A0A517LPE4</accession>
<dbReference type="OrthoDB" id="3362851at2759"/>
<proteinExistence type="predicted"/>
<evidence type="ECO:0000313" key="8">
    <source>
        <dbReference type="Proteomes" id="UP000316270"/>
    </source>
</evidence>
<dbReference type="InterPro" id="IPR036864">
    <property type="entry name" value="Zn2-C6_fun-type_DNA-bd_sf"/>
</dbReference>
<dbReference type="Pfam" id="PF04082">
    <property type="entry name" value="Fungal_trans"/>
    <property type="match status" value="1"/>
</dbReference>
<dbReference type="CDD" id="cd00067">
    <property type="entry name" value="GAL4"/>
    <property type="match status" value="1"/>
</dbReference>
<sequence>MSGLIRVPTRSMEATKKQELNKVFQQVDVGQGNNAALTSKRIINTVLAFYDILQIPQISTHRPSLVQPSEFMFHTFQTTSVAIRSPGLGEETKPARPTGRRISTSNACVECRRRKIRCDGTQPCGQCQWYQHPEACSYSKPAQRVVPSRKLVEKLQSNIEQHQMILARLFGSRDVAFLVSLPREDLLNLALSQPTEHSPSHSVGQAPGIAQRAQSDDCDSLEILEQAPDDDTDFDVFKPAGRLQTLSDDVNSLSMRTDKQASYVGVSSVNAAIKVIFKLAPVARQYMQHQMPEKHVLSRPETPRASQDIMALPSPGEANNLIESFFERVHPFFPMVDEETFWQTHFSEARKDSSWLALLNMVFALGSVAAHTADNEAHTVYFERAKAHMNPNLETFSNPNIEILQALGMMGGYYMHYLNRTNEADAVMGATLRVACALGVHREYIDISITNSKGNPVDSETPRRLATADTRRRTWWSLFCLDTWAATTTGRPSLGRLSSGVTVREPVSSLENSADPKDSQSLRLLPLIHNVAFCKIATTIQDKLSSSPTIPFDEVVQLDADLVRWWDDLPSILTTDLEDAVPTFLRVPRLAMKWRYQNLRIILHRPYLLSAALRRTQFQNLTAEEKVSIGKCRLIAAKTIEDMASDCKEDVICGWNGVWLAYQATFVPLVSLFSDTSSQDETEKWRATLNTAINFLTRMKQYSVAAEKSKLVVSRLLDAAKSSAEAADAQRRQQEALMAVKAQREREREHHQQQHNQLEQQQKQQRHHQQLYNINGNSGVQNDVDHHQDSSLTQSPIVDQLAPTNLPHPGMGLPISMSLGLGINAPTSLPISVSTGWQDPTSAGGMGSTTPAGVPPGGAFWDDMMWDSFTPMPGSSQNHHGFQMETFVDNNNNANWSPHASEVSNHQGWTGGYGHAHGHSM</sequence>
<dbReference type="PROSITE" id="PS50048">
    <property type="entry name" value="ZN2_CY6_FUNGAL_2"/>
    <property type="match status" value="1"/>
</dbReference>
<dbReference type="PROSITE" id="PS00463">
    <property type="entry name" value="ZN2_CY6_FUNGAL_1"/>
    <property type="match status" value="1"/>
</dbReference>
<dbReference type="Gene3D" id="4.10.240.10">
    <property type="entry name" value="Zn(2)-C6 fungal-type DNA-binding domain"/>
    <property type="match status" value="1"/>
</dbReference>
<keyword evidence="3" id="KW-0804">Transcription</keyword>
<dbReference type="STRING" id="50376.A0A517LPE4"/>
<reference evidence="7 8" key="1">
    <citation type="submission" date="2019-07" db="EMBL/GenBank/DDBJ databases">
        <title>Finished genome of Venturia effusa.</title>
        <authorList>
            <person name="Young C.A."/>
            <person name="Cox M.P."/>
            <person name="Ganley A.R.D."/>
            <person name="David W.J."/>
        </authorList>
    </citation>
    <scope>NUCLEOTIDE SEQUENCE [LARGE SCALE GENOMIC DNA]</scope>
    <source>
        <strain evidence="8">albino</strain>
    </source>
</reference>
<feature type="domain" description="Zn(2)-C6 fungal-type" evidence="6">
    <location>
        <begin position="107"/>
        <end position="138"/>
    </location>
</feature>
<feature type="compositionally biased region" description="Polar residues" evidence="5">
    <location>
        <begin position="193"/>
        <end position="203"/>
    </location>
</feature>
<evidence type="ECO:0000313" key="7">
    <source>
        <dbReference type="EMBL" id="QDS77524.1"/>
    </source>
</evidence>
<keyword evidence="1" id="KW-0479">Metal-binding</keyword>
<evidence type="ECO:0000256" key="5">
    <source>
        <dbReference type="SAM" id="MobiDB-lite"/>
    </source>
</evidence>
<evidence type="ECO:0000256" key="2">
    <source>
        <dbReference type="ARBA" id="ARBA00023015"/>
    </source>
</evidence>
<protein>
    <recommendedName>
        <fullName evidence="6">Zn(2)-C6 fungal-type domain-containing protein</fullName>
    </recommendedName>
</protein>
<dbReference type="GO" id="GO:0000981">
    <property type="term" value="F:DNA-binding transcription factor activity, RNA polymerase II-specific"/>
    <property type="evidence" value="ECO:0007669"/>
    <property type="project" value="InterPro"/>
</dbReference>
<dbReference type="GO" id="GO:0000978">
    <property type="term" value="F:RNA polymerase II cis-regulatory region sequence-specific DNA binding"/>
    <property type="evidence" value="ECO:0007669"/>
    <property type="project" value="TreeGrafter"/>
</dbReference>
<keyword evidence="8" id="KW-1185">Reference proteome</keyword>
<evidence type="ECO:0000256" key="3">
    <source>
        <dbReference type="ARBA" id="ARBA00023163"/>
    </source>
</evidence>
<dbReference type="Pfam" id="PF00172">
    <property type="entry name" value="Zn_clus"/>
    <property type="match status" value="1"/>
</dbReference>
<feature type="compositionally biased region" description="Basic and acidic residues" evidence="5">
    <location>
        <begin position="742"/>
        <end position="752"/>
    </location>
</feature>
<dbReference type="InterPro" id="IPR001138">
    <property type="entry name" value="Zn2Cys6_DnaBD"/>
</dbReference>
<feature type="compositionally biased region" description="Low complexity" evidence="5">
    <location>
        <begin position="754"/>
        <end position="763"/>
    </location>
</feature>
<dbReference type="CDD" id="cd12148">
    <property type="entry name" value="fungal_TF_MHR"/>
    <property type="match status" value="1"/>
</dbReference>
<dbReference type="Proteomes" id="UP000316270">
    <property type="component" value="Chromosome 18"/>
</dbReference>
<dbReference type="AlphaFoldDB" id="A0A517LPE4"/>
<dbReference type="SMART" id="SM00906">
    <property type="entry name" value="Fungal_trans"/>
    <property type="match status" value="1"/>
</dbReference>
<dbReference type="GO" id="GO:0005634">
    <property type="term" value="C:nucleus"/>
    <property type="evidence" value="ECO:0007669"/>
    <property type="project" value="TreeGrafter"/>
</dbReference>
<feature type="compositionally biased region" description="Polar residues" evidence="5">
    <location>
        <begin position="899"/>
        <end position="908"/>
    </location>
</feature>
<keyword evidence="2" id="KW-0805">Transcription regulation</keyword>
<dbReference type="InterPro" id="IPR051127">
    <property type="entry name" value="Fungal_SecMet_Regulators"/>
</dbReference>
<organism evidence="7 8">
    <name type="scientific">Venturia effusa</name>
    <dbReference type="NCBI Taxonomy" id="50376"/>
    <lineage>
        <taxon>Eukaryota</taxon>
        <taxon>Fungi</taxon>
        <taxon>Dikarya</taxon>
        <taxon>Ascomycota</taxon>
        <taxon>Pezizomycotina</taxon>
        <taxon>Dothideomycetes</taxon>
        <taxon>Pleosporomycetidae</taxon>
        <taxon>Venturiales</taxon>
        <taxon>Venturiaceae</taxon>
        <taxon>Venturia</taxon>
    </lineage>
</organism>
<dbReference type="EMBL" id="CP042202">
    <property type="protein sequence ID" value="QDS77524.1"/>
    <property type="molecule type" value="Genomic_DNA"/>
</dbReference>